<sequence>MEQYPAKTCSVERLITRFQDIEKVLQGRKTSQRRNGLYAYPGEKMELKGHVFEITAVYAQTLGEMGDQDAKKEGMENKSDYMKYIDQIHPGFSWSPTMQMWVHEFQKVPSS</sequence>
<dbReference type="CDD" id="cd06552">
    <property type="entry name" value="ASCH_yqfb_like"/>
    <property type="match status" value="1"/>
</dbReference>
<dbReference type="RefSeq" id="WP_173220972.1">
    <property type="nucleotide sequence ID" value="NZ_CP048104.1"/>
</dbReference>
<dbReference type="EMBL" id="CP048104">
    <property type="protein sequence ID" value="QKG83847.1"/>
    <property type="molecule type" value="Genomic_DNA"/>
</dbReference>
<accession>A0A7D3XPD3</accession>
<keyword evidence="2" id="KW-1185">Reference proteome</keyword>
<dbReference type="SUPFAM" id="SSF88697">
    <property type="entry name" value="PUA domain-like"/>
    <property type="match status" value="1"/>
</dbReference>
<protein>
    <submittedName>
        <fullName evidence="1">ASCH domain-containing protein</fullName>
    </submittedName>
</protein>
<name>A0A7D3XPD3_9BACL</name>
<dbReference type="InterPro" id="IPR015947">
    <property type="entry name" value="PUA-like_sf"/>
</dbReference>
<dbReference type="KEGG" id="kpul:GXN76_04720"/>
<evidence type="ECO:0000313" key="1">
    <source>
        <dbReference type="EMBL" id="QKG83847.1"/>
    </source>
</evidence>
<organism evidence="1 2">
    <name type="scientific">Kroppenstedtia pulmonis</name>
    <dbReference type="NCBI Taxonomy" id="1380685"/>
    <lineage>
        <taxon>Bacteria</taxon>
        <taxon>Bacillati</taxon>
        <taxon>Bacillota</taxon>
        <taxon>Bacilli</taxon>
        <taxon>Bacillales</taxon>
        <taxon>Thermoactinomycetaceae</taxon>
        <taxon>Kroppenstedtia</taxon>
    </lineage>
</organism>
<proteinExistence type="predicted"/>
<gene>
    <name evidence="1" type="ORF">GXN76_04720</name>
</gene>
<reference evidence="1 2" key="1">
    <citation type="submission" date="2020-01" db="EMBL/GenBank/DDBJ databases">
        <authorList>
            <person name="Gulvik C.A."/>
            <person name="Batra D.G."/>
        </authorList>
    </citation>
    <scope>NUCLEOTIDE SEQUENCE [LARGE SCALE GENOMIC DNA]</scope>
    <source>
        <strain evidence="1 2">W9323</strain>
    </source>
</reference>
<dbReference type="AlphaFoldDB" id="A0A7D3XPD3"/>
<evidence type="ECO:0000313" key="2">
    <source>
        <dbReference type="Proteomes" id="UP000503088"/>
    </source>
</evidence>
<dbReference type="Proteomes" id="UP000503088">
    <property type="component" value="Chromosome"/>
</dbReference>